<evidence type="ECO:0000313" key="2">
    <source>
        <dbReference type="Proteomes" id="UP000289996"/>
    </source>
</evidence>
<organism evidence="1 2">
    <name type="scientific">Lactiplantibacillus mudanjiangensis</name>
    <dbReference type="NCBI Taxonomy" id="1296538"/>
    <lineage>
        <taxon>Bacteria</taxon>
        <taxon>Bacillati</taxon>
        <taxon>Bacillota</taxon>
        <taxon>Bacilli</taxon>
        <taxon>Lactobacillales</taxon>
        <taxon>Lactobacillaceae</taxon>
        <taxon>Lactiplantibacillus</taxon>
    </lineage>
</organism>
<evidence type="ECO:0000313" key="1">
    <source>
        <dbReference type="EMBL" id="VDG28877.1"/>
    </source>
</evidence>
<reference evidence="1 2" key="1">
    <citation type="submission" date="2018-11" db="EMBL/GenBank/DDBJ databases">
        <authorList>
            <person name="Wuyts S."/>
        </authorList>
    </citation>
    <scope>NUCLEOTIDE SEQUENCE [LARGE SCALE GENOMIC DNA]</scope>
    <source>
        <strain evidence="1">Lactobacillus mudanjiangensis AMBF249</strain>
    </source>
</reference>
<gene>
    <name evidence="1" type="ORF">MUDAN_MDHGFNIF_03278</name>
</gene>
<name>A0A660E2L2_9LACO</name>
<dbReference type="Proteomes" id="UP000289996">
    <property type="component" value="Unassembled WGS sequence"/>
</dbReference>
<dbReference type="InterPro" id="IPR007499">
    <property type="entry name" value="ERF_bacteria_virus"/>
</dbReference>
<dbReference type="Pfam" id="PF04404">
    <property type="entry name" value="ERF"/>
    <property type="match status" value="1"/>
</dbReference>
<dbReference type="EMBL" id="UYIG01000126">
    <property type="protein sequence ID" value="VDG28877.1"/>
    <property type="molecule type" value="Genomic_DNA"/>
</dbReference>
<keyword evidence="2" id="KW-1185">Reference proteome</keyword>
<protein>
    <submittedName>
        <fullName evidence="1">Erf family protein [Lactobacillus pentosus]</fullName>
    </submittedName>
</protein>
<dbReference type="AlphaFoldDB" id="A0A660E2L2"/>
<proteinExistence type="predicted"/>
<dbReference type="RefSeq" id="WP_130851885.1">
    <property type="nucleotide sequence ID" value="NZ_UYIG01000126.1"/>
</dbReference>
<sequence length="235" mass="26425">MAEDEAEKKEKAEASTGIGTSSIYERLQRIHRQVKYIQKSQQASQYTYAGSSDVLGQIHGLMDDEKLLLLPRIVSHHVTSSATKKGSLVYFTELEMTMTWVNTDNPGDKIESTWYAQGVDIAGEKGVGKALTYGEKYFLLKFFNIATDDADPDAFQQNIESQKQPEPVSSDQQKTLTNLFQSMSDVTQTPIEKVKIGYLNKFGASSMTKLTHETAYQLIDLVTRQLNRQTEKEGH</sequence>
<accession>A0A660E2L2</accession>
<dbReference type="OrthoDB" id="1976435at2"/>